<dbReference type="AlphaFoldDB" id="A0A6N9NEG0"/>
<dbReference type="InterPro" id="IPR007462">
    <property type="entry name" value="COV1-like"/>
</dbReference>
<name>A0A6N9NEG0_9FLAO</name>
<comment type="caution">
    <text evidence="2">The sequence shown here is derived from an EMBL/GenBank/DDBJ whole genome shotgun (WGS) entry which is preliminary data.</text>
</comment>
<feature type="transmembrane region" description="Helical" evidence="1">
    <location>
        <begin position="59"/>
        <end position="82"/>
    </location>
</feature>
<dbReference type="EMBL" id="WWNE01000003">
    <property type="protein sequence ID" value="NBG65008.1"/>
    <property type="molecule type" value="Genomic_DNA"/>
</dbReference>
<gene>
    <name evidence="2" type="ORF">GQN54_02690</name>
</gene>
<keyword evidence="3" id="KW-1185">Reference proteome</keyword>
<dbReference type="Pfam" id="PF04367">
    <property type="entry name" value="DUF502"/>
    <property type="match status" value="1"/>
</dbReference>
<accession>A0A6N9NEG0</accession>
<evidence type="ECO:0000256" key="1">
    <source>
        <dbReference type="SAM" id="Phobius"/>
    </source>
</evidence>
<organism evidence="2 3">
    <name type="scientific">Acidiluteibacter ferrifornacis</name>
    <dbReference type="NCBI Taxonomy" id="2692424"/>
    <lineage>
        <taxon>Bacteria</taxon>
        <taxon>Pseudomonadati</taxon>
        <taxon>Bacteroidota</taxon>
        <taxon>Flavobacteriia</taxon>
        <taxon>Flavobacteriales</taxon>
        <taxon>Cryomorphaceae</taxon>
        <taxon>Acidiluteibacter</taxon>
    </lineage>
</organism>
<keyword evidence="1" id="KW-1133">Transmembrane helix</keyword>
<keyword evidence="1" id="KW-0812">Transmembrane</keyword>
<feature type="transmembrane region" description="Helical" evidence="1">
    <location>
        <begin position="22"/>
        <end position="47"/>
    </location>
</feature>
<evidence type="ECO:0000313" key="3">
    <source>
        <dbReference type="Proteomes" id="UP000470771"/>
    </source>
</evidence>
<keyword evidence="1" id="KW-0472">Membrane</keyword>
<evidence type="ECO:0000313" key="2">
    <source>
        <dbReference type="EMBL" id="NBG65008.1"/>
    </source>
</evidence>
<sequence>MDTSNGLEPYQKDKGFKQLIKYFLQGLFYLMPIAITIYIVVQSILLIDNLIPIDIPGLGLLIILGFITLVGYLFSTYLSALLRPFERAIMRTPLIKLIYTSIKDLMNAFVGSKKQFSRPVLVMIQKDPLIERMGFVTKDDVSDLGLSDEKVVVYLPFSYAVSGEVVIVPKTAVTPLNAKSADIMKLIISGGVTSVENSENHENT</sequence>
<dbReference type="PANTHER" id="PTHR31876:SF26">
    <property type="entry name" value="PROTEIN LIKE COV 2"/>
    <property type="match status" value="1"/>
</dbReference>
<reference evidence="2 3" key="1">
    <citation type="submission" date="2019-12" db="EMBL/GenBank/DDBJ databases">
        <authorList>
            <person name="Zhao J."/>
        </authorList>
    </citation>
    <scope>NUCLEOTIDE SEQUENCE [LARGE SCALE GENOMIC DNA]</scope>
    <source>
        <strain evidence="2 3">S-15</strain>
    </source>
</reference>
<dbReference type="RefSeq" id="WP_160631695.1">
    <property type="nucleotide sequence ID" value="NZ_WWNE01000003.1"/>
</dbReference>
<dbReference type="PANTHER" id="PTHR31876">
    <property type="entry name" value="COV-LIKE PROTEIN 1"/>
    <property type="match status" value="1"/>
</dbReference>
<protein>
    <submittedName>
        <fullName evidence="2">DUF502 domain-containing protein</fullName>
    </submittedName>
</protein>
<proteinExistence type="predicted"/>
<dbReference type="Proteomes" id="UP000470771">
    <property type="component" value="Unassembled WGS sequence"/>
</dbReference>